<gene>
    <name evidence="1" type="ORF">ACFOSU_06695</name>
</gene>
<evidence type="ECO:0000313" key="2">
    <source>
        <dbReference type="Proteomes" id="UP001595462"/>
    </source>
</evidence>
<name>A0ABV7EQ02_9GAMM</name>
<evidence type="ECO:0000313" key="1">
    <source>
        <dbReference type="EMBL" id="MFC3103576.1"/>
    </source>
</evidence>
<dbReference type="Proteomes" id="UP001595462">
    <property type="component" value="Unassembled WGS sequence"/>
</dbReference>
<keyword evidence="2" id="KW-1185">Reference proteome</keyword>
<dbReference type="Pfam" id="PF22752">
    <property type="entry name" value="DUF488-N3i"/>
    <property type="match status" value="1"/>
</dbReference>
<protein>
    <submittedName>
        <fullName evidence="1">DUF488 domain-containing protein</fullName>
    </submittedName>
</protein>
<dbReference type="PANTHER" id="PTHR36849:SF1">
    <property type="entry name" value="CYTOPLASMIC PROTEIN"/>
    <property type="match status" value="1"/>
</dbReference>
<proteinExistence type="predicted"/>
<dbReference type="EMBL" id="JBHRSS010000003">
    <property type="protein sequence ID" value="MFC3103576.1"/>
    <property type="molecule type" value="Genomic_DNA"/>
</dbReference>
<comment type="caution">
    <text evidence="1">The sequence shown here is derived from an EMBL/GenBank/DDBJ whole genome shotgun (WGS) entry which is preliminary data.</text>
</comment>
<dbReference type="PANTHER" id="PTHR36849">
    <property type="entry name" value="CYTOPLASMIC PROTEIN-RELATED"/>
    <property type="match status" value="1"/>
</dbReference>
<sequence length="117" mass="13434">MGIRLKRIYDAAADDDGYRVLVDRIWPRGVAKADAALDEWRKELAPSRALRQWFGHDRERWEEFASAYRAELNQAGADLIAQLRDRAADPGLTLLFAARDTECNNAVVLKRYLEDSR</sequence>
<dbReference type="InterPro" id="IPR052552">
    <property type="entry name" value="YeaO-like"/>
</dbReference>
<reference evidence="2" key="1">
    <citation type="journal article" date="2019" name="Int. J. Syst. Evol. Microbiol.">
        <title>The Global Catalogue of Microorganisms (GCM) 10K type strain sequencing project: providing services to taxonomists for standard genome sequencing and annotation.</title>
        <authorList>
            <consortium name="The Broad Institute Genomics Platform"/>
            <consortium name="The Broad Institute Genome Sequencing Center for Infectious Disease"/>
            <person name="Wu L."/>
            <person name="Ma J."/>
        </authorList>
    </citation>
    <scope>NUCLEOTIDE SEQUENCE [LARGE SCALE GENOMIC DNA]</scope>
    <source>
        <strain evidence="2">KCTC 52640</strain>
    </source>
</reference>
<accession>A0ABV7EQ02</accession>
<organism evidence="1 2">
    <name type="scientific">Salinisphaera aquimarina</name>
    <dbReference type="NCBI Taxonomy" id="2094031"/>
    <lineage>
        <taxon>Bacteria</taxon>
        <taxon>Pseudomonadati</taxon>
        <taxon>Pseudomonadota</taxon>
        <taxon>Gammaproteobacteria</taxon>
        <taxon>Salinisphaerales</taxon>
        <taxon>Salinisphaeraceae</taxon>
        <taxon>Salinisphaera</taxon>
    </lineage>
</organism>
<dbReference type="RefSeq" id="WP_380687735.1">
    <property type="nucleotide sequence ID" value="NZ_JBHRSS010000003.1"/>
</dbReference>